<comment type="caution">
    <text evidence="11">The sequence shown here is derived from an EMBL/GenBank/DDBJ whole genome shotgun (WGS) entry which is preliminary data.</text>
</comment>
<keyword evidence="8 9" id="KW-0012">Acyltransferase</keyword>
<dbReference type="EMBL" id="WIXK01000003">
    <property type="protein sequence ID" value="MQY42251.1"/>
    <property type="molecule type" value="Genomic_DNA"/>
</dbReference>
<dbReference type="CDD" id="cd07571">
    <property type="entry name" value="ALP_N-acyl_transferase"/>
    <property type="match status" value="1"/>
</dbReference>
<dbReference type="GO" id="GO:0005886">
    <property type="term" value="C:plasma membrane"/>
    <property type="evidence" value="ECO:0007669"/>
    <property type="project" value="UniProtKB-SubCell"/>
</dbReference>
<dbReference type="EC" id="2.3.1.269" evidence="9"/>
<evidence type="ECO:0000256" key="9">
    <source>
        <dbReference type="HAMAP-Rule" id="MF_01148"/>
    </source>
</evidence>
<keyword evidence="12" id="KW-1185">Reference proteome</keyword>
<protein>
    <recommendedName>
        <fullName evidence="9">Apolipoprotein N-acyltransferase</fullName>
        <shortName evidence="9">ALP N-acyltransferase</shortName>
        <ecNumber evidence="9">2.3.1.269</ecNumber>
    </recommendedName>
</protein>
<dbReference type="InterPro" id="IPR036526">
    <property type="entry name" value="C-N_Hydrolase_sf"/>
</dbReference>
<evidence type="ECO:0000313" key="11">
    <source>
        <dbReference type="EMBL" id="MQY42251.1"/>
    </source>
</evidence>
<dbReference type="NCBIfam" id="TIGR00546">
    <property type="entry name" value="lnt"/>
    <property type="match status" value="1"/>
</dbReference>
<feature type="domain" description="CN hydrolase" evidence="10">
    <location>
        <begin position="202"/>
        <end position="441"/>
    </location>
</feature>
<comment type="subcellular location">
    <subcellularLocation>
        <location evidence="1 9">Cell membrane</location>
        <topology evidence="1 9">Multi-pass membrane protein</topology>
    </subcellularLocation>
</comment>
<dbReference type="InterPro" id="IPR045378">
    <property type="entry name" value="LNT_N"/>
</dbReference>
<evidence type="ECO:0000256" key="3">
    <source>
        <dbReference type="ARBA" id="ARBA00022475"/>
    </source>
</evidence>
<comment type="pathway">
    <text evidence="9">Protein modification; lipoprotein biosynthesis (N-acyl transfer).</text>
</comment>
<keyword evidence="4 9" id="KW-0808">Transferase</keyword>
<feature type="transmembrane region" description="Helical" evidence="9">
    <location>
        <begin position="138"/>
        <end position="159"/>
    </location>
</feature>
<evidence type="ECO:0000256" key="7">
    <source>
        <dbReference type="ARBA" id="ARBA00023136"/>
    </source>
</evidence>
<dbReference type="InterPro" id="IPR003010">
    <property type="entry name" value="C-N_Hydrolase"/>
</dbReference>
<reference evidence="11 12" key="1">
    <citation type="submission" date="2019-10" db="EMBL/GenBank/DDBJ databases">
        <title>Epibacterium sp. nov., isolated from seawater.</title>
        <authorList>
            <person name="Zhang X."/>
            <person name="Li N."/>
        </authorList>
    </citation>
    <scope>NUCLEOTIDE SEQUENCE [LARGE SCALE GENOMIC DNA]</scope>
    <source>
        <strain evidence="11 12">SM1969</strain>
    </source>
</reference>
<feature type="transmembrane region" description="Helical" evidence="9">
    <location>
        <begin position="166"/>
        <end position="183"/>
    </location>
</feature>
<keyword evidence="6 9" id="KW-1133">Transmembrane helix</keyword>
<dbReference type="HAMAP" id="MF_01148">
    <property type="entry name" value="Lnt"/>
    <property type="match status" value="1"/>
</dbReference>
<accession>A0A844AW81</accession>
<comment type="similarity">
    <text evidence="2 9">Belongs to the CN hydrolase family. Apolipoprotein N-acyltransferase subfamily.</text>
</comment>
<organism evidence="11 12">
    <name type="scientific">Tritonibacter aquimaris</name>
    <dbReference type="NCBI Taxonomy" id="2663379"/>
    <lineage>
        <taxon>Bacteria</taxon>
        <taxon>Pseudomonadati</taxon>
        <taxon>Pseudomonadota</taxon>
        <taxon>Alphaproteobacteria</taxon>
        <taxon>Rhodobacterales</taxon>
        <taxon>Paracoccaceae</taxon>
        <taxon>Tritonibacter</taxon>
    </lineage>
</organism>
<keyword evidence="11" id="KW-0449">Lipoprotein</keyword>
<name>A0A844AW81_9RHOB</name>
<dbReference type="InterPro" id="IPR004563">
    <property type="entry name" value="Apolipo_AcylTrfase"/>
</dbReference>
<keyword evidence="5 9" id="KW-0812">Transmembrane</keyword>
<evidence type="ECO:0000256" key="2">
    <source>
        <dbReference type="ARBA" id="ARBA00010065"/>
    </source>
</evidence>
<evidence type="ECO:0000256" key="5">
    <source>
        <dbReference type="ARBA" id="ARBA00022692"/>
    </source>
</evidence>
<dbReference type="PANTHER" id="PTHR38686">
    <property type="entry name" value="APOLIPOPROTEIN N-ACYLTRANSFERASE"/>
    <property type="match status" value="1"/>
</dbReference>
<sequence>MSRGLAPHSWQLVTPIALTGISAIFLRVQSVKQAWWLGWGFGAAYFAFGLSWIVEPFQVDAELYGWMAPFALVLLSGGLALFWGAAFALAQRFSAGNWRLLALIGFWSVMEFLRAYALTGFPWAALAQLGVGPWTFSVLPWLGPQGFAMLKLVMFVPLALLRLRRVWPAAPLVAYLVAIYAALEPLPEDHAVAYTKHSVRLVQPNAPQDEKWDPDKRWDFVRRQVEYSASEPAPDLIVWPETAVPQLLNDAAATLGVISQAANGVPILLGIQREEAGEYFNSAVLLDAQGQPNQIYDKVHLVPFGEYMPFPDLVARLGIYGLASRAGTGYTAGPSQEILPSPVGRFLPLICYEGVFPHDINTRAERPDFLVLVTNDAWFGTYSGPQQHLIQAQMRAAEQGLPMVRVANTGVSAMIDPYGRIVPGGSIPLGQAGYLDVDLPAPLAATFYSKTGDLPWFLLSLVMVLVPALRQRKKQLLNTVG</sequence>
<evidence type="ECO:0000259" key="10">
    <source>
        <dbReference type="PROSITE" id="PS50263"/>
    </source>
</evidence>
<dbReference type="Gene3D" id="3.60.110.10">
    <property type="entry name" value="Carbon-nitrogen hydrolase"/>
    <property type="match status" value="1"/>
</dbReference>
<dbReference type="PANTHER" id="PTHR38686:SF1">
    <property type="entry name" value="APOLIPOPROTEIN N-ACYLTRANSFERASE"/>
    <property type="match status" value="1"/>
</dbReference>
<evidence type="ECO:0000256" key="1">
    <source>
        <dbReference type="ARBA" id="ARBA00004651"/>
    </source>
</evidence>
<feature type="transmembrane region" description="Helical" evidence="9">
    <location>
        <begin position="12"/>
        <end position="28"/>
    </location>
</feature>
<dbReference type="PROSITE" id="PS50263">
    <property type="entry name" value="CN_HYDROLASE"/>
    <property type="match status" value="1"/>
</dbReference>
<dbReference type="SUPFAM" id="SSF56317">
    <property type="entry name" value="Carbon-nitrogen hydrolase"/>
    <property type="match status" value="1"/>
</dbReference>
<dbReference type="UniPathway" id="UPA00666"/>
<dbReference type="AlphaFoldDB" id="A0A844AW81"/>
<evidence type="ECO:0000313" key="12">
    <source>
        <dbReference type="Proteomes" id="UP000436694"/>
    </source>
</evidence>
<evidence type="ECO:0000256" key="8">
    <source>
        <dbReference type="ARBA" id="ARBA00023315"/>
    </source>
</evidence>
<dbReference type="Pfam" id="PF20154">
    <property type="entry name" value="LNT_N"/>
    <property type="match status" value="1"/>
</dbReference>
<keyword evidence="7 9" id="KW-0472">Membrane</keyword>
<gene>
    <name evidence="9 11" type="primary">lnt</name>
    <name evidence="11" type="ORF">GG681_06330</name>
</gene>
<dbReference type="GO" id="GO:0042158">
    <property type="term" value="P:lipoprotein biosynthetic process"/>
    <property type="evidence" value="ECO:0007669"/>
    <property type="project" value="UniProtKB-UniRule"/>
</dbReference>
<feature type="transmembrane region" description="Helical" evidence="9">
    <location>
        <begin position="100"/>
        <end position="118"/>
    </location>
</feature>
<evidence type="ECO:0000256" key="4">
    <source>
        <dbReference type="ARBA" id="ARBA00022679"/>
    </source>
</evidence>
<comment type="function">
    <text evidence="9">Catalyzes the phospholipid dependent N-acylation of the N-terminal cysteine of apolipoprotein, the last step in lipoprotein maturation.</text>
</comment>
<feature type="transmembrane region" description="Helical" evidence="9">
    <location>
        <begin position="35"/>
        <end position="54"/>
    </location>
</feature>
<dbReference type="Proteomes" id="UP000436694">
    <property type="component" value="Unassembled WGS sequence"/>
</dbReference>
<dbReference type="GO" id="GO:0016410">
    <property type="term" value="F:N-acyltransferase activity"/>
    <property type="evidence" value="ECO:0007669"/>
    <property type="project" value="UniProtKB-UniRule"/>
</dbReference>
<evidence type="ECO:0000256" key="6">
    <source>
        <dbReference type="ARBA" id="ARBA00022989"/>
    </source>
</evidence>
<feature type="transmembrane region" description="Helical" evidence="9">
    <location>
        <begin position="66"/>
        <end position="88"/>
    </location>
</feature>
<dbReference type="Pfam" id="PF00795">
    <property type="entry name" value="CN_hydrolase"/>
    <property type="match status" value="1"/>
</dbReference>
<keyword evidence="3 9" id="KW-1003">Cell membrane</keyword>
<comment type="catalytic activity">
    <reaction evidence="9">
        <text>N-terminal S-1,2-diacyl-sn-glyceryl-L-cysteinyl-[lipoprotein] + a glycerophospholipid = N-acyl-S-1,2-diacyl-sn-glyceryl-L-cysteinyl-[lipoprotein] + a 2-acyl-sn-glycero-3-phospholipid + H(+)</text>
        <dbReference type="Rhea" id="RHEA:48228"/>
        <dbReference type="Rhea" id="RHEA-COMP:14681"/>
        <dbReference type="Rhea" id="RHEA-COMP:14684"/>
        <dbReference type="ChEBI" id="CHEBI:15378"/>
        <dbReference type="ChEBI" id="CHEBI:136912"/>
        <dbReference type="ChEBI" id="CHEBI:140656"/>
        <dbReference type="ChEBI" id="CHEBI:140657"/>
        <dbReference type="ChEBI" id="CHEBI:140660"/>
        <dbReference type="EC" id="2.3.1.269"/>
    </reaction>
</comment>
<proteinExistence type="inferred from homology"/>